<reference evidence="6 7" key="1">
    <citation type="journal article" date="2016" name="Mol. Biol. Evol.">
        <title>Comparative Genomics of Early-Diverging Mushroom-Forming Fungi Provides Insights into the Origins of Lignocellulose Decay Capabilities.</title>
        <authorList>
            <person name="Nagy L.G."/>
            <person name="Riley R."/>
            <person name="Tritt A."/>
            <person name="Adam C."/>
            <person name="Daum C."/>
            <person name="Floudas D."/>
            <person name="Sun H."/>
            <person name="Yadav J.S."/>
            <person name="Pangilinan J."/>
            <person name="Larsson K.H."/>
            <person name="Matsuura K."/>
            <person name="Barry K."/>
            <person name="Labutti K."/>
            <person name="Kuo R."/>
            <person name="Ohm R.A."/>
            <person name="Bhattacharya S.S."/>
            <person name="Shirouzu T."/>
            <person name="Yoshinaga Y."/>
            <person name="Martin F.M."/>
            <person name="Grigoriev I.V."/>
            <person name="Hibbett D.S."/>
        </authorList>
    </citation>
    <scope>NUCLEOTIDE SEQUENCE [LARGE SCALE GENOMIC DNA]</scope>
    <source>
        <strain evidence="6 7">HHB12029</strain>
    </source>
</reference>
<dbReference type="STRING" id="1314781.A0A165E729"/>
<dbReference type="Proteomes" id="UP000077266">
    <property type="component" value="Unassembled WGS sequence"/>
</dbReference>
<dbReference type="SUPFAM" id="SSF144232">
    <property type="entry name" value="HIT/MYND zinc finger-like"/>
    <property type="match status" value="1"/>
</dbReference>
<evidence type="ECO:0000313" key="7">
    <source>
        <dbReference type="Proteomes" id="UP000077266"/>
    </source>
</evidence>
<evidence type="ECO:0000256" key="4">
    <source>
        <dbReference type="PROSITE-ProRule" id="PRU00134"/>
    </source>
</evidence>
<evidence type="ECO:0000256" key="3">
    <source>
        <dbReference type="ARBA" id="ARBA00022833"/>
    </source>
</evidence>
<protein>
    <recommendedName>
        <fullName evidence="5">MYND-type domain-containing protein</fullName>
    </recommendedName>
</protein>
<evidence type="ECO:0000259" key="5">
    <source>
        <dbReference type="PROSITE" id="PS50865"/>
    </source>
</evidence>
<evidence type="ECO:0000256" key="1">
    <source>
        <dbReference type="ARBA" id="ARBA00022723"/>
    </source>
</evidence>
<proteinExistence type="predicted"/>
<keyword evidence="3" id="KW-0862">Zinc</keyword>
<feature type="domain" description="MYND-type" evidence="5">
    <location>
        <begin position="668"/>
        <end position="705"/>
    </location>
</feature>
<dbReference type="Gene3D" id="6.10.140.2220">
    <property type="match status" value="1"/>
</dbReference>
<gene>
    <name evidence="6" type="ORF">EXIGLDRAFT_840909</name>
</gene>
<name>A0A165E729_EXIGL</name>
<evidence type="ECO:0000256" key="2">
    <source>
        <dbReference type="ARBA" id="ARBA00022771"/>
    </source>
</evidence>
<evidence type="ECO:0000313" key="6">
    <source>
        <dbReference type="EMBL" id="KZV86214.1"/>
    </source>
</evidence>
<dbReference type="OrthoDB" id="265717at2759"/>
<keyword evidence="7" id="KW-1185">Reference proteome</keyword>
<dbReference type="PROSITE" id="PS50865">
    <property type="entry name" value="ZF_MYND_2"/>
    <property type="match status" value="1"/>
</dbReference>
<dbReference type="AlphaFoldDB" id="A0A165E729"/>
<dbReference type="InterPro" id="IPR002893">
    <property type="entry name" value="Znf_MYND"/>
</dbReference>
<keyword evidence="1" id="KW-0479">Metal-binding</keyword>
<organism evidence="6 7">
    <name type="scientific">Exidia glandulosa HHB12029</name>
    <dbReference type="NCBI Taxonomy" id="1314781"/>
    <lineage>
        <taxon>Eukaryota</taxon>
        <taxon>Fungi</taxon>
        <taxon>Dikarya</taxon>
        <taxon>Basidiomycota</taxon>
        <taxon>Agaricomycotina</taxon>
        <taxon>Agaricomycetes</taxon>
        <taxon>Auriculariales</taxon>
        <taxon>Exidiaceae</taxon>
        <taxon>Exidia</taxon>
    </lineage>
</organism>
<accession>A0A165E729</accession>
<sequence>MPQCLHQGQDIHDAVTALSVELQLPDASQRQPLCEIIRDIETYGPQLRAYFAKHAEDDHALAALALVLSRLCVDPRLRSVIIQTYMPKDFFPVILREHRCPMAVVAGLQFACTILSGSSNRRYCFYVMGSLSSILDALMHFSDGTNLVSELSLDILDRMTRYILTLPGSRRLRVALDLVERVRHLDGDALNAVLPVVFGVMSEPLRASASEDEIETLQSFCTGVFRASWPRARLLALRCIQDLVRNVEPRKEFHPGKFLQGRSTWRSSRMWSILEQHGLQSCATLRLADQMEAFLDAAKGFTLTKDTRAFALRMFSLIVQDPRSVWFDEYFTRKTGIGRRTPRQFGVRCDDWKDILLHCAAEVEFLSRAELLAIVPQHLLGACTGVDVSNILKLHHCILTHNSGEILELCRSLPEEKLASRHSFYAYALHTLPIAHRWEALLQELEAKSSVHSTLFTAALARRINRLYLSITPTLDAGQQDDDWQSISQRVYTVMGLCKKYMDLTPPDAPDRACVEEIRHTLYLLVRHPDDLSILHEVTPLLEEWLPINAINEDLWGGAFLESTRAHVLWAISTGLASSANWYESLSMMRPNARQPNMNANNRFRDDFRDDYEPPWERSYSKDELARWRQRVFVPAAGDRSFEWGDLPRKVFAIVVHPRLRPLGLKRCSKCEVPTVQIQRCARCRVLYCGKECQLQDWGEHKLVCRRIHA</sequence>
<dbReference type="EMBL" id="KV426162">
    <property type="protein sequence ID" value="KZV86214.1"/>
    <property type="molecule type" value="Genomic_DNA"/>
</dbReference>
<keyword evidence="2 4" id="KW-0863">Zinc-finger</keyword>
<dbReference type="InParanoid" id="A0A165E729"/>
<dbReference type="GO" id="GO:0008270">
    <property type="term" value="F:zinc ion binding"/>
    <property type="evidence" value="ECO:0007669"/>
    <property type="project" value="UniProtKB-KW"/>
</dbReference>
<dbReference type="Pfam" id="PF01753">
    <property type="entry name" value="zf-MYND"/>
    <property type="match status" value="1"/>
</dbReference>